<dbReference type="RefSeq" id="XP_029230271.1">
    <property type="nucleotide sequence ID" value="XM_029369630.1"/>
</dbReference>
<name>A0A3R7NLS8_9TRYP</name>
<accession>A0A3R7NLS8</accession>
<organism evidence="1 2">
    <name type="scientific">Trypanosoma conorhini</name>
    <dbReference type="NCBI Taxonomy" id="83891"/>
    <lineage>
        <taxon>Eukaryota</taxon>
        <taxon>Discoba</taxon>
        <taxon>Euglenozoa</taxon>
        <taxon>Kinetoplastea</taxon>
        <taxon>Metakinetoplastina</taxon>
        <taxon>Trypanosomatida</taxon>
        <taxon>Trypanosomatidae</taxon>
        <taxon>Trypanosoma</taxon>
    </lineage>
</organism>
<protein>
    <submittedName>
        <fullName evidence="1">Uncharacterized protein</fullName>
    </submittedName>
</protein>
<dbReference type="GeneID" id="40316317"/>
<sequence length="152" mass="16352">MRSVQTRNRIGEAQSDKFHRHIDTAVSHAAFPETNVVKQSSMVNLVAHVRFFPCVCGHNPAVNRVLGATTSASPTQCDTTPLPPNPQHTCRPSTGPAYYFSNTAVSMAAPHNSTGAMRCCCCCCSLSPSLCVCMAQIEASALPAARRCDQRK</sequence>
<dbReference type="AlphaFoldDB" id="A0A3R7NLS8"/>
<dbReference type="Proteomes" id="UP000284403">
    <property type="component" value="Unassembled WGS sequence"/>
</dbReference>
<evidence type="ECO:0000313" key="1">
    <source>
        <dbReference type="EMBL" id="RNF23805.1"/>
    </source>
</evidence>
<dbReference type="EMBL" id="MKKU01000111">
    <property type="protein sequence ID" value="RNF23805.1"/>
    <property type="molecule type" value="Genomic_DNA"/>
</dbReference>
<comment type="caution">
    <text evidence="1">The sequence shown here is derived from an EMBL/GenBank/DDBJ whole genome shotgun (WGS) entry which is preliminary data.</text>
</comment>
<proteinExistence type="predicted"/>
<evidence type="ECO:0000313" key="2">
    <source>
        <dbReference type="Proteomes" id="UP000284403"/>
    </source>
</evidence>
<reference evidence="1 2" key="1">
    <citation type="journal article" date="2018" name="BMC Genomics">
        <title>Genomic comparison of Trypanosoma conorhini and Trypanosoma rangeli to Trypanosoma cruzi strains of high and low virulence.</title>
        <authorList>
            <person name="Bradwell K.R."/>
            <person name="Koparde V.N."/>
            <person name="Matveyev A.V."/>
            <person name="Serrano M.G."/>
            <person name="Alves J.M."/>
            <person name="Parikh H."/>
            <person name="Huang B."/>
            <person name="Lee V."/>
            <person name="Espinosa-Alvarez O."/>
            <person name="Ortiz P.A."/>
            <person name="Costa-Martins A.G."/>
            <person name="Teixeira M.M."/>
            <person name="Buck G.A."/>
        </authorList>
    </citation>
    <scope>NUCLEOTIDE SEQUENCE [LARGE SCALE GENOMIC DNA]</scope>
    <source>
        <strain evidence="1 2">025E</strain>
    </source>
</reference>
<keyword evidence="2" id="KW-1185">Reference proteome</keyword>
<gene>
    <name evidence="1" type="ORF">Tco025E_02706</name>
</gene>